<dbReference type="InterPro" id="IPR013766">
    <property type="entry name" value="Thioredoxin_domain"/>
</dbReference>
<gene>
    <name evidence="8" type="ORF">DL240_11825</name>
</gene>
<evidence type="ECO:0000256" key="4">
    <source>
        <dbReference type="ARBA" id="ARBA00023157"/>
    </source>
</evidence>
<evidence type="ECO:0000256" key="3">
    <source>
        <dbReference type="ARBA" id="ARBA00023002"/>
    </source>
</evidence>
<organism evidence="8 9">
    <name type="scientific">Lujinxingia litoralis</name>
    <dbReference type="NCBI Taxonomy" id="2211119"/>
    <lineage>
        <taxon>Bacteria</taxon>
        <taxon>Deltaproteobacteria</taxon>
        <taxon>Bradymonadales</taxon>
        <taxon>Lujinxingiaceae</taxon>
        <taxon>Lujinxingia</taxon>
    </lineage>
</organism>
<evidence type="ECO:0000313" key="8">
    <source>
        <dbReference type="EMBL" id="RAL21539.1"/>
    </source>
</evidence>
<feature type="compositionally biased region" description="Low complexity" evidence="6">
    <location>
        <begin position="162"/>
        <end position="171"/>
    </location>
</feature>
<keyword evidence="5" id="KW-0676">Redox-active center</keyword>
<evidence type="ECO:0000256" key="6">
    <source>
        <dbReference type="SAM" id="MobiDB-lite"/>
    </source>
</evidence>
<keyword evidence="3" id="KW-0560">Oxidoreductase</keyword>
<dbReference type="AlphaFoldDB" id="A0A328C485"/>
<dbReference type="Pfam" id="PF13462">
    <property type="entry name" value="Thioredoxin_4"/>
    <property type="match status" value="1"/>
</dbReference>
<comment type="similarity">
    <text evidence="1">Belongs to the thioredoxin family. DsbA subfamily.</text>
</comment>
<accession>A0A328C485</accession>
<keyword evidence="4" id="KW-1015">Disulfide bond</keyword>
<dbReference type="PANTHER" id="PTHR13887">
    <property type="entry name" value="GLUTATHIONE S-TRANSFERASE KAPPA"/>
    <property type="match status" value="1"/>
</dbReference>
<dbReference type="PROSITE" id="PS51352">
    <property type="entry name" value="THIOREDOXIN_2"/>
    <property type="match status" value="1"/>
</dbReference>
<dbReference type="PANTHER" id="PTHR13887:SF14">
    <property type="entry name" value="DISULFIDE BOND FORMATION PROTEIN D"/>
    <property type="match status" value="1"/>
</dbReference>
<proteinExistence type="inferred from homology"/>
<feature type="region of interest" description="Disordered" evidence="6">
    <location>
        <begin position="1"/>
        <end position="34"/>
    </location>
</feature>
<evidence type="ECO:0000256" key="2">
    <source>
        <dbReference type="ARBA" id="ARBA00022729"/>
    </source>
</evidence>
<keyword evidence="2" id="KW-0732">Signal</keyword>
<reference evidence="8 9" key="1">
    <citation type="submission" date="2018-05" db="EMBL/GenBank/DDBJ databases">
        <title>Lujinxingia marina gen. nov. sp. nov., a new facultative anaerobic member of the class Deltaproteobacteria, and proposal of Lujinxingaceae fam. nov.</title>
        <authorList>
            <person name="Li C.-M."/>
        </authorList>
    </citation>
    <scope>NUCLEOTIDE SEQUENCE [LARGE SCALE GENOMIC DNA]</scope>
    <source>
        <strain evidence="8 9">B210</strain>
    </source>
</reference>
<evidence type="ECO:0000259" key="7">
    <source>
        <dbReference type="PROSITE" id="PS51352"/>
    </source>
</evidence>
<protein>
    <recommendedName>
        <fullName evidence="7">Thioredoxin domain-containing protein</fullName>
    </recommendedName>
</protein>
<dbReference type="Gene3D" id="3.40.30.10">
    <property type="entry name" value="Glutaredoxin"/>
    <property type="match status" value="1"/>
</dbReference>
<feature type="domain" description="Thioredoxin" evidence="7">
    <location>
        <begin position="235"/>
        <end position="423"/>
    </location>
</feature>
<feature type="compositionally biased region" description="Basic and acidic residues" evidence="6">
    <location>
        <begin position="151"/>
        <end position="161"/>
    </location>
</feature>
<dbReference type="InterPro" id="IPR036249">
    <property type="entry name" value="Thioredoxin-like_sf"/>
</dbReference>
<evidence type="ECO:0000256" key="1">
    <source>
        <dbReference type="ARBA" id="ARBA00005791"/>
    </source>
</evidence>
<dbReference type="InterPro" id="IPR012336">
    <property type="entry name" value="Thioredoxin-like_fold"/>
</dbReference>
<comment type="caution">
    <text evidence="8">The sequence shown here is derived from an EMBL/GenBank/DDBJ whole genome shotgun (WGS) entry which is preliminary data.</text>
</comment>
<feature type="region of interest" description="Disordered" evidence="6">
    <location>
        <begin position="139"/>
        <end position="171"/>
    </location>
</feature>
<feature type="compositionally biased region" description="Low complexity" evidence="6">
    <location>
        <begin position="139"/>
        <end position="150"/>
    </location>
</feature>
<dbReference type="Proteomes" id="UP000249169">
    <property type="component" value="Unassembled WGS sequence"/>
</dbReference>
<keyword evidence="9" id="KW-1185">Reference proteome</keyword>
<sequence length="426" mass="44992">MLPPCVSPWGSGQSGGRVRPALGSDESAARARATSASDLARKAAQCKGSAGDPGATRCRLTLSISIPLNSAAESSVANYRPGFAIPIIRLANHSNILRTPGDEVSKQTTRWKKKSVVALMVLALVGSLLGCDSKSEAPQEAAQAEAPAEAKGAEKAGEKAGAEAGEAAGEQASYPGVDLSALGASQRVKLAEMAGEELCPCPDATVSLDECMQSEETQCEEARAAVSTMVGALAEGAGERALERVAERQASEEKVHTFMLEDAPVKGSAEAEVVIVEFADFQCPHCRTAAGVLSVVHEQLGDEVAIYFKQFPLGSPLSDLGARATLAAHKQGRFWQMHDLIFANQRDFNPQRLEGYVRQLGLNYDRFQADLKSPELGMQAQRDRQEGMAAGVQGTPSLFINGKRYKGQLTPQAIVAAVKAEAEAAE</sequence>
<evidence type="ECO:0000256" key="5">
    <source>
        <dbReference type="ARBA" id="ARBA00023284"/>
    </source>
</evidence>
<dbReference type="GO" id="GO:0016491">
    <property type="term" value="F:oxidoreductase activity"/>
    <property type="evidence" value="ECO:0007669"/>
    <property type="project" value="UniProtKB-KW"/>
</dbReference>
<dbReference type="SUPFAM" id="SSF52833">
    <property type="entry name" value="Thioredoxin-like"/>
    <property type="match status" value="1"/>
</dbReference>
<evidence type="ECO:0000313" key="9">
    <source>
        <dbReference type="Proteomes" id="UP000249169"/>
    </source>
</evidence>
<dbReference type="EMBL" id="QHKO01000005">
    <property type="protein sequence ID" value="RAL21539.1"/>
    <property type="molecule type" value="Genomic_DNA"/>
</dbReference>
<name>A0A328C485_9DELT</name>